<proteinExistence type="predicted"/>
<gene>
    <name evidence="2" type="ORF">CCACVL1_07815</name>
</gene>
<feature type="region of interest" description="Disordered" evidence="1">
    <location>
        <begin position="1"/>
        <end position="81"/>
    </location>
</feature>
<accession>A0A1R3J3Q3</accession>
<evidence type="ECO:0000313" key="3">
    <source>
        <dbReference type="Proteomes" id="UP000188268"/>
    </source>
</evidence>
<reference evidence="2 3" key="1">
    <citation type="submission" date="2013-09" db="EMBL/GenBank/DDBJ databases">
        <title>Corchorus capsularis genome sequencing.</title>
        <authorList>
            <person name="Alam M."/>
            <person name="Haque M.S."/>
            <person name="Islam M.S."/>
            <person name="Emdad E.M."/>
            <person name="Islam M.M."/>
            <person name="Ahmed B."/>
            <person name="Halim A."/>
            <person name="Hossen Q.M.M."/>
            <person name="Hossain M.Z."/>
            <person name="Ahmed R."/>
            <person name="Khan M.M."/>
            <person name="Islam R."/>
            <person name="Rashid M.M."/>
            <person name="Khan S.A."/>
            <person name="Rahman M.S."/>
            <person name="Alam M."/>
        </authorList>
    </citation>
    <scope>NUCLEOTIDE SEQUENCE [LARGE SCALE GENOMIC DNA]</scope>
    <source>
        <strain evidence="3">cv. CVL-1</strain>
        <tissue evidence="2">Whole seedling</tissue>
    </source>
</reference>
<comment type="caution">
    <text evidence="2">The sequence shown here is derived from an EMBL/GenBank/DDBJ whole genome shotgun (WGS) entry which is preliminary data.</text>
</comment>
<protein>
    <submittedName>
        <fullName evidence="2">Uncharacterized protein</fullName>
    </submittedName>
</protein>
<dbReference type="EMBL" id="AWWV01008691">
    <property type="protein sequence ID" value="OMO89458.1"/>
    <property type="molecule type" value="Genomic_DNA"/>
</dbReference>
<keyword evidence="3" id="KW-1185">Reference proteome</keyword>
<evidence type="ECO:0000256" key="1">
    <source>
        <dbReference type="SAM" id="MobiDB-lite"/>
    </source>
</evidence>
<dbReference type="AlphaFoldDB" id="A0A1R3J3Q3"/>
<dbReference type="Gramene" id="OMO89458">
    <property type="protein sequence ID" value="OMO89458"/>
    <property type="gene ID" value="CCACVL1_07815"/>
</dbReference>
<feature type="compositionally biased region" description="Polar residues" evidence="1">
    <location>
        <begin position="71"/>
        <end position="81"/>
    </location>
</feature>
<evidence type="ECO:0000313" key="2">
    <source>
        <dbReference type="EMBL" id="OMO89458.1"/>
    </source>
</evidence>
<dbReference type="Proteomes" id="UP000188268">
    <property type="component" value="Unassembled WGS sequence"/>
</dbReference>
<organism evidence="2 3">
    <name type="scientific">Corchorus capsularis</name>
    <name type="common">Jute</name>
    <dbReference type="NCBI Taxonomy" id="210143"/>
    <lineage>
        <taxon>Eukaryota</taxon>
        <taxon>Viridiplantae</taxon>
        <taxon>Streptophyta</taxon>
        <taxon>Embryophyta</taxon>
        <taxon>Tracheophyta</taxon>
        <taxon>Spermatophyta</taxon>
        <taxon>Magnoliopsida</taxon>
        <taxon>eudicotyledons</taxon>
        <taxon>Gunneridae</taxon>
        <taxon>Pentapetalae</taxon>
        <taxon>rosids</taxon>
        <taxon>malvids</taxon>
        <taxon>Malvales</taxon>
        <taxon>Malvaceae</taxon>
        <taxon>Grewioideae</taxon>
        <taxon>Apeibeae</taxon>
        <taxon>Corchorus</taxon>
    </lineage>
</organism>
<name>A0A1R3J3Q3_COCAP</name>
<feature type="non-terminal residue" evidence="2">
    <location>
        <position position="1"/>
    </location>
</feature>
<sequence length="81" mass="9171">FTRNPNSSSAIAASKIHHHRLNRLPQPLVTQNPNYDTSKSKPKTNNSPSSTLPESKPSFFRRRSRQKFPNPHSTEPSHSPL</sequence>